<keyword evidence="2 4" id="KW-0238">DNA-binding</keyword>
<protein>
    <submittedName>
        <fullName evidence="6">TetR/AcrR family transcriptional regulator</fullName>
    </submittedName>
</protein>
<dbReference type="SUPFAM" id="SSF46689">
    <property type="entry name" value="Homeodomain-like"/>
    <property type="match status" value="1"/>
</dbReference>
<reference evidence="7" key="1">
    <citation type="submission" date="2019-01" db="EMBL/GenBank/DDBJ databases">
        <title>Gri0909 isolated from a small marine red alga.</title>
        <authorList>
            <person name="Kim J."/>
            <person name="Jeong S.E."/>
            <person name="Jeon C.O."/>
        </authorList>
    </citation>
    <scope>NUCLEOTIDE SEQUENCE [LARGE SCALE GENOMIC DNA]</scope>
    <source>
        <strain evidence="7">Gri0909</strain>
    </source>
</reference>
<sequence length="198" mass="21879">MPRPRSFDEMAVLRTVMFLFWQGGFCATSMDEIENKTGVLKPSLYRCFGKKEDLFLKSYDLYETELLGPLLARLDEGDGLTGLKNFYQHLVARLNDDAYPKSCFSVRIASESPPVESIRRRVAATAAVVEDQLYKTVRRGQLDGSITDGLDPRATARMLMSALFGITTLDSVSDDGGMLRDASMMLTAILSAGETKAA</sequence>
<keyword evidence="1" id="KW-0805">Transcription regulation</keyword>
<dbReference type="AlphaFoldDB" id="A0A3S2VLG8"/>
<proteinExistence type="predicted"/>
<dbReference type="InterPro" id="IPR009057">
    <property type="entry name" value="Homeodomain-like_sf"/>
</dbReference>
<dbReference type="InterPro" id="IPR001647">
    <property type="entry name" value="HTH_TetR"/>
</dbReference>
<evidence type="ECO:0000259" key="5">
    <source>
        <dbReference type="PROSITE" id="PS50977"/>
    </source>
</evidence>
<dbReference type="Pfam" id="PF16925">
    <property type="entry name" value="TetR_C_13"/>
    <property type="match status" value="1"/>
</dbReference>
<gene>
    <name evidence="6" type="ORF">EOI86_19390</name>
</gene>
<evidence type="ECO:0000256" key="3">
    <source>
        <dbReference type="ARBA" id="ARBA00023163"/>
    </source>
</evidence>
<evidence type="ECO:0000256" key="1">
    <source>
        <dbReference type="ARBA" id="ARBA00023015"/>
    </source>
</evidence>
<dbReference type="GO" id="GO:0003677">
    <property type="term" value="F:DNA binding"/>
    <property type="evidence" value="ECO:0007669"/>
    <property type="project" value="UniProtKB-UniRule"/>
</dbReference>
<evidence type="ECO:0000313" key="7">
    <source>
        <dbReference type="Proteomes" id="UP000287447"/>
    </source>
</evidence>
<name>A0A3S2VLG8_9PROT</name>
<comment type="caution">
    <text evidence="6">The sequence shown here is derived from an EMBL/GenBank/DDBJ whole genome shotgun (WGS) entry which is preliminary data.</text>
</comment>
<dbReference type="InterPro" id="IPR011075">
    <property type="entry name" value="TetR_C"/>
</dbReference>
<dbReference type="SUPFAM" id="SSF48498">
    <property type="entry name" value="Tetracyclin repressor-like, C-terminal domain"/>
    <property type="match status" value="1"/>
</dbReference>
<dbReference type="Pfam" id="PF00440">
    <property type="entry name" value="TetR_N"/>
    <property type="match status" value="1"/>
</dbReference>
<dbReference type="Proteomes" id="UP000287447">
    <property type="component" value="Unassembled WGS sequence"/>
</dbReference>
<dbReference type="PANTHER" id="PTHR47506">
    <property type="entry name" value="TRANSCRIPTIONAL REGULATORY PROTEIN"/>
    <property type="match status" value="1"/>
</dbReference>
<feature type="domain" description="HTH tetR-type" evidence="5">
    <location>
        <begin position="6"/>
        <end position="66"/>
    </location>
</feature>
<organism evidence="6 7">
    <name type="scientific">Hwanghaeella grinnelliae</name>
    <dbReference type="NCBI Taxonomy" id="2500179"/>
    <lineage>
        <taxon>Bacteria</taxon>
        <taxon>Pseudomonadati</taxon>
        <taxon>Pseudomonadota</taxon>
        <taxon>Alphaproteobacteria</taxon>
        <taxon>Rhodospirillales</taxon>
        <taxon>Rhodospirillaceae</taxon>
        <taxon>Hwanghaeella</taxon>
    </lineage>
</organism>
<evidence type="ECO:0000313" key="6">
    <source>
        <dbReference type="EMBL" id="RVU35000.1"/>
    </source>
</evidence>
<evidence type="ECO:0000256" key="4">
    <source>
        <dbReference type="PROSITE-ProRule" id="PRU00335"/>
    </source>
</evidence>
<dbReference type="Gene3D" id="1.10.357.10">
    <property type="entry name" value="Tetracycline Repressor, domain 2"/>
    <property type="match status" value="1"/>
</dbReference>
<keyword evidence="3" id="KW-0804">Transcription</keyword>
<dbReference type="EMBL" id="SADE01000003">
    <property type="protein sequence ID" value="RVU35000.1"/>
    <property type="molecule type" value="Genomic_DNA"/>
</dbReference>
<evidence type="ECO:0000256" key="2">
    <source>
        <dbReference type="ARBA" id="ARBA00023125"/>
    </source>
</evidence>
<keyword evidence="7" id="KW-1185">Reference proteome</keyword>
<feature type="DNA-binding region" description="H-T-H motif" evidence="4">
    <location>
        <begin position="29"/>
        <end position="48"/>
    </location>
</feature>
<accession>A0A3S2VLG8</accession>
<dbReference type="PROSITE" id="PS50977">
    <property type="entry name" value="HTH_TETR_2"/>
    <property type="match status" value="1"/>
</dbReference>
<dbReference type="Gene3D" id="1.10.10.60">
    <property type="entry name" value="Homeodomain-like"/>
    <property type="match status" value="1"/>
</dbReference>
<dbReference type="PANTHER" id="PTHR47506:SF1">
    <property type="entry name" value="HTH-TYPE TRANSCRIPTIONAL REGULATOR YJDC"/>
    <property type="match status" value="1"/>
</dbReference>
<dbReference type="InterPro" id="IPR036271">
    <property type="entry name" value="Tet_transcr_reg_TetR-rel_C_sf"/>
</dbReference>